<evidence type="ECO:0000313" key="1">
    <source>
        <dbReference type="EMBL" id="MBL6081477.1"/>
    </source>
</evidence>
<keyword evidence="2" id="KW-1185">Reference proteome</keyword>
<dbReference type="Proteomes" id="UP000660885">
    <property type="component" value="Unassembled WGS sequence"/>
</dbReference>
<name>A0ABS1U9W2_9PROT</name>
<dbReference type="EMBL" id="JAETWB010000028">
    <property type="protein sequence ID" value="MBL6081477.1"/>
    <property type="molecule type" value="Genomic_DNA"/>
</dbReference>
<protein>
    <submittedName>
        <fullName evidence="1">Uncharacterized protein</fullName>
    </submittedName>
</protein>
<reference evidence="1 2" key="1">
    <citation type="submission" date="2021-01" db="EMBL/GenBank/DDBJ databases">
        <title>Belnapia mucosa sp. nov. and Belnapia arida sp. nov., isolated from the Tabernas Desert (Almeria, Spain).</title>
        <authorList>
            <person name="Molina-Menor E."/>
            <person name="Vidal-Verdu A."/>
            <person name="Calonge A."/>
            <person name="Satari L."/>
            <person name="Pereto J."/>
            <person name="Porcar M."/>
        </authorList>
    </citation>
    <scope>NUCLEOTIDE SEQUENCE [LARGE SCALE GENOMIC DNA]</scope>
    <source>
        <strain evidence="1 2">T18</strain>
    </source>
</reference>
<sequence>MLEAQNASYPGWAAAKHLVLTMGNETDFQIIEDEILELSRRFRIMSVGYDPWQSTQLAQRLRAQEIEMVEFRSTTANFSPGDH</sequence>
<dbReference type="RefSeq" id="WP_202834699.1">
    <property type="nucleotide sequence ID" value="NZ_JAETWB010000028.1"/>
</dbReference>
<proteinExistence type="predicted"/>
<comment type="caution">
    <text evidence="1">The sequence shown here is derived from an EMBL/GenBank/DDBJ whole genome shotgun (WGS) entry which is preliminary data.</text>
</comment>
<evidence type="ECO:0000313" key="2">
    <source>
        <dbReference type="Proteomes" id="UP000660885"/>
    </source>
</evidence>
<organism evidence="1 2">
    <name type="scientific">Belnapia arida</name>
    <dbReference type="NCBI Taxonomy" id="2804533"/>
    <lineage>
        <taxon>Bacteria</taxon>
        <taxon>Pseudomonadati</taxon>
        <taxon>Pseudomonadota</taxon>
        <taxon>Alphaproteobacteria</taxon>
        <taxon>Acetobacterales</taxon>
        <taxon>Roseomonadaceae</taxon>
        <taxon>Belnapia</taxon>
    </lineage>
</organism>
<gene>
    <name evidence="1" type="ORF">JMJ56_26145</name>
</gene>
<accession>A0ABS1U9W2</accession>